<evidence type="ECO:0000256" key="5">
    <source>
        <dbReference type="ARBA" id="ARBA00012142"/>
    </source>
</evidence>
<dbReference type="InterPro" id="IPR015795">
    <property type="entry name" value="Pyrv_Knase_C"/>
</dbReference>
<evidence type="ECO:0000256" key="15">
    <source>
        <dbReference type="RuleBase" id="RU000504"/>
    </source>
</evidence>
<dbReference type="AlphaFoldDB" id="A0A498I324"/>
<dbReference type="Pfam" id="PF02887">
    <property type="entry name" value="PK_C"/>
    <property type="match status" value="1"/>
</dbReference>
<evidence type="ECO:0000256" key="8">
    <source>
        <dbReference type="ARBA" id="ARBA00022741"/>
    </source>
</evidence>
<comment type="catalytic activity">
    <reaction evidence="14 15">
        <text>pyruvate + ATP = phosphoenolpyruvate + ADP + H(+)</text>
        <dbReference type="Rhea" id="RHEA:18157"/>
        <dbReference type="ChEBI" id="CHEBI:15361"/>
        <dbReference type="ChEBI" id="CHEBI:15378"/>
        <dbReference type="ChEBI" id="CHEBI:30616"/>
        <dbReference type="ChEBI" id="CHEBI:58702"/>
        <dbReference type="ChEBI" id="CHEBI:456216"/>
        <dbReference type="EC" id="2.7.1.40"/>
    </reaction>
</comment>
<keyword evidence="10" id="KW-0067">ATP-binding</keyword>
<dbReference type="GO" id="GO:0016301">
    <property type="term" value="F:kinase activity"/>
    <property type="evidence" value="ECO:0007669"/>
    <property type="project" value="UniProtKB-KW"/>
</dbReference>
<evidence type="ECO:0000313" key="20">
    <source>
        <dbReference type="Proteomes" id="UP000290289"/>
    </source>
</evidence>
<dbReference type="InterPro" id="IPR015793">
    <property type="entry name" value="Pyrv_Knase_brl"/>
</dbReference>
<keyword evidence="7" id="KW-0479">Metal-binding</keyword>
<dbReference type="InterPro" id="IPR001697">
    <property type="entry name" value="Pyr_Knase"/>
</dbReference>
<dbReference type="NCBIfam" id="TIGR01064">
    <property type="entry name" value="pyruv_kin"/>
    <property type="match status" value="1"/>
</dbReference>
<feature type="domain" description="Pyruvate kinase C-terminal" evidence="18">
    <location>
        <begin position="535"/>
        <end position="624"/>
    </location>
</feature>
<keyword evidence="20" id="KW-1185">Reference proteome</keyword>
<evidence type="ECO:0000256" key="2">
    <source>
        <dbReference type="ARBA" id="ARBA00001958"/>
    </source>
</evidence>
<dbReference type="SUPFAM" id="SSF52935">
    <property type="entry name" value="PK C-terminal domain-like"/>
    <property type="match status" value="1"/>
</dbReference>
<dbReference type="PROSITE" id="PS00110">
    <property type="entry name" value="PYRUVATE_KINASE"/>
    <property type="match status" value="1"/>
</dbReference>
<dbReference type="InterPro" id="IPR040442">
    <property type="entry name" value="Pyrv_kinase-like_dom_sf"/>
</dbReference>
<dbReference type="GO" id="GO:0005524">
    <property type="term" value="F:ATP binding"/>
    <property type="evidence" value="ECO:0007669"/>
    <property type="project" value="UniProtKB-KW"/>
</dbReference>
<evidence type="ECO:0000256" key="3">
    <source>
        <dbReference type="ARBA" id="ARBA00004997"/>
    </source>
</evidence>
<feature type="domain" description="Pyruvate kinase barrel" evidence="17">
    <location>
        <begin position="106"/>
        <end position="450"/>
    </location>
</feature>
<dbReference type="STRING" id="3750.A0A498I324"/>
<evidence type="ECO:0000256" key="7">
    <source>
        <dbReference type="ARBA" id="ARBA00022723"/>
    </source>
</evidence>
<comment type="pathway">
    <text evidence="3 15">Carbohydrate degradation; glycolysis; pyruvate from D-glyceraldehyde 3-phosphate: step 5/5.</text>
</comment>
<keyword evidence="13" id="KW-0670">Pyruvate</keyword>
<name>A0A498I324_MALDO</name>
<evidence type="ECO:0000259" key="18">
    <source>
        <dbReference type="Pfam" id="PF02887"/>
    </source>
</evidence>
<evidence type="ECO:0000256" key="10">
    <source>
        <dbReference type="ARBA" id="ARBA00022840"/>
    </source>
</evidence>
<dbReference type="InterPro" id="IPR011037">
    <property type="entry name" value="Pyrv_Knase-like_insert_dom_sf"/>
</dbReference>
<dbReference type="FunFam" id="3.20.20.60:FF:000025">
    <property type="entry name" value="Pyruvate kinase"/>
    <property type="match status" value="1"/>
</dbReference>
<dbReference type="GO" id="GO:0000287">
    <property type="term" value="F:magnesium ion binding"/>
    <property type="evidence" value="ECO:0007669"/>
    <property type="project" value="InterPro"/>
</dbReference>
<dbReference type="Pfam" id="PF00224">
    <property type="entry name" value="PK"/>
    <property type="match status" value="1"/>
</dbReference>
<keyword evidence="12 15" id="KW-0324">Glycolysis</keyword>
<keyword evidence="8" id="KW-0547">Nucleotide-binding</keyword>
<dbReference type="EC" id="2.7.1.40" evidence="5 15"/>
<dbReference type="InterPro" id="IPR036918">
    <property type="entry name" value="Pyrv_Knase_C_sf"/>
</dbReference>
<gene>
    <name evidence="19" type="ORF">DVH24_001736</name>
</gene>
<organism evidence="19 20">
    <name type="scientific">Malus domestica</name>
    <name type="common">Apple</name>
    <name type="synonym">Pyrus malus</name>
    <dbReference type="NCBI Taxonomy" id="3750"/>
    <lineage>
        <taxon>Eukaryota</taxon>
        <taxon>Viridiplantae</taxon>
        <taxon>Streptophyta</taxon>
        <taxon>Embryophyta</taxon>
        <taxon>Tracheophyta</taxon>
        <taxon>Spermatophyta</taxon>
        <taxon>Magnoliopsida</taxon>
        <taxon>eudicotyledons</taxon>
        <taxon>Gunneridae</taxon>
        <taxon>Pentapetalae</taxon>
        <taxon>rosids</taxon>
        <taxon>fabids</taxon>
        <taxon>Rosales</taxon>
        <taxon>Rosaceae</taxon>
        <taxon>Amygdaloideae</taxon>
        <taxon>Maleae</taxon>
        <taxon>Malus</taxon>
    </lineage>
</organism>
<dbReference type="InterPro" id="IPR018209">
    <property type="entry name" value="Pyrv_Knase_AS"/>
</dbReference>
<dbReference type="EMBL" id="RDQH01000339">
    <property type="protein sequence ID" value="RXH78218.1"/>
    <property type="molecule type" value="Genomic_DNA"/>
</dbReference>
<evidence type="ECO:0000313" key="19">
    <source>
        <dbReference type="EMBL" id="RXH78218.1"/>
    </source>
</evidence>
<evidence type="ECO:0000256" key="14">
    <source>
        <dbReference type="ARBA" id="ARBA00048152"/>
    </source>
</evidence>
<evidence type="ECO:0000259" key="17">
    <source>
        <dbReference type="Pfam" id="PF00224"/>
    </source>
</evidence>
<dbReference type="FunFam" id="2.40.33.10:FF:000005">
    <property type="entry name" value="Pyruvate kinase"/>
    <property type="match status" value="1"/>
</dbReference>
<dbReference type="SUPFAM" id="SSF50800">
    <property type="entry name" value="PK beta-barrel domain-like"/>
    <property type="match status" value="1"/>
</dbReference>
<accession>A0A498I324</accession>
<keyword evidence="11 15" id="KW-0460">Magnesium</keyword>
<dbReference type="PRINTS" id="PR01050">
    <property type="entry name" value="PYRUVTKNASE"/>
</dbReference>
<evidence type="ECO:0000256" key="12">
    <source>
        <dbReference type="ARBA" id="ARBA00023152"/>
    </source>
</evidence>
<dbReference type="GO" id="GO:0004743">
    <property type="term" value="F:pyruvate kinase activity"/>
    <property type="evidence" value="ECO:0007669"/>
    <property type="project" value="UniProtKB-EC"/>
</dbReference>
<keyword evidence="9 15" id="KW-0418">Kinase</keyword>
<feature type="compositionally biased region" description="Low complexity" evidence="16">
    <location>
        <begin position="68"/>
        <end position="77"/>
    </location>
</feature>
<sequence>MSQSIHLLTPSNLAISKHHSSFLSTFNRRLPVITTTTKTTAPSFPKLSIRASSSDREPSVLVTDNGKSSSGLQSPPSHSDHALSSSIEVDAVTEAELRENGFRSTRRTKLVCTIGPATSGFDQLESLAVGGMNVARINMCHGTREWHREVIQRVRRLNEDKGYAVAIMMDTEGSEIHMGDLGGASSAKAEDGEVWTFSVRAFGSTLPEHTINVNYEGFAELKWRKLMDDMMLADVKVGDELLVDGGMVRFEVIEKLGPDVKCKCTDPGLLLPRANLTFWRDGSLVRERNAMLPTISSKDWLDIDFGIAEGVDFIAVSFVKSAEVINHLKSYIAARSRDSDIAVIAKIESIDSLKNLEEIIRASDGAMVARGDLGAQIPLEQVPAAQQKIVQVCRQLNKPVIVASQLLESMIEYPTPTRAEVADVSEAVRQRADALMLSGESAMGQFPEKSLAVLRSVSLRIERWWREEKRHEAMELPAIGSSFSDSISEQICICAAKMGKYSLNTFLSELRFSSYLFSLLLLHMEQYLDVNCDFAANNLEVDALFVYTKTGHMASLLSRCRPDCPIFAFTNTTSVRRRLNLQWGLIPFRVSFSDDMESNLNKTLSLLKARNLIKSGDLVIAVSDILQCIQGVGERRTLVRRVTRERFLGTGAGLGVVWGSGTTTSGSPVPEDLLRCWCVSKTWYAFIHYRRIIKAHLQPSIETNSFVTLLIQESGCTKINFEYFSLPFQDDDTVGPQSRAN</sequence>
<evidence type="ECO:0000256" key="6">
    <source>
        <dbReference type="ARBA" id="ARBA00022679"/>
    </source>
</evidence>
<dbReference type="InterPro" id="IPR015813">
    <property type="entry name" value="Pyrv/PenolPyrv_kinase-like_dom"/>
</dbReference>
<dbReference type="GO" id="GO:0009570">
    <property type="term" value="C:chloroplast stroma"/>
    <property type="evidence" value="ECO:0007669"/>
    <property type="project" value="UniProtKB-ARBA"/>
</dbReference>
<evidence type="ECO:0000256" key="4">
    <source>
        <dbReference type="ARBA" id="ARBA00008663"/>
    </source>
</evidence>
<comment type="caution">
    <text evidence="19">The sequence shown here is derived from an EMBL/GenBank/DDBJ whole genome shotgun (WGS) entry which is preliminary data.</text>
</comment>
<dbReference type="Proteomes" id="UP000290289">
    <property type="component" value="Chromosome 13"/>
</dbReference>
<dbReference type="Gene3D" id="3.20.20.60">
    <property type="entry name" value="Phosphoenolpyruvate-binding domains"/>
    <property type="match status" value="1"/>
</dbReference>
<proteinExistence type="inferred from homology"/>
<dbReference type="PANTHER" id="PTHR11817">
    <property type="entry name" value="PYRUVATE KINASE"/>
    <property type="match status" value="1"/>
</dbReference>
<comment type="similarity">
    <text evidence="4 15">Belongs to the pyruvate kinase family.</text>
</comment>
<comment type="cofactor">
    <cofactor evidence="1">
        <name>Mg(2+)</name>
        <dbReference type="ChEBI" id="CHEBI:18420"/>
    </cofactor>
</comment>
<protein>
    <recommendedName>
        <fullName evidence="5 15">Pyruvate kinase</fullName>
        <ecNumber evidence="5 15">2.7.1.40</ecNumber>
    </recommendedName>
</protein>
<evidence type="ECO:0000256" key="16">
    <source>
        <dbReference type="SAM" id="MobiDB-lite"/>
    </source>
</evidence>
<evidence type="ECO:0000256" key="11">
    <source>
        <dbReference type="ARBA" id="ARBA00022842"/>
    </source>
</evidence>
<dbReference type="UniPathway" id="UPA00109">
    <property type="reaction ID" value="UER00188"/>
</dbReference>
<dbReference type="GO" id="GO:0030955">
    <property type="term" value="F:potassium ion binding"/>
    <property type="evidence" value="ECO:0007669"/>
    <property type="project" value="InterPro"/>
</dbReference>
<dbReference type="Gene3D" id="3.40.1380.20">
    <property type="entry name" value="Pyruvate kinase, C-terminal domain"/>
    <property type="match status" value="1"/>
</dbReference>
<dbReference type="SUPFAM" id="SSF51621">
    <property type="entry name" value="Phosphoenolpyruvate/pyruvate domain"/>
    <property type="match status" value="1"/>
</dbReference>
<evidence type="ECO:0000256" key="1">
    <source>
        <dbReference type="ARBA" id="ARBA00001946"/>
    </source>
</evidence>
<feature type="region of interest" description="Disordered" evidence="16">
    <location>
        <begin position="44"/>
        <end position="84"/>
    </location>
</feature>
<dbReference type="InterPro" id="IPR015806">
    <property type="entry name" value="Pyrv_Knase_insert_dom_sf"/>
</dbReference>
<evidence type="ECO:0000256" key="9">
    <source>
        <dbReference type="ARBA" id="ARBA00022777"/>
    </source>
</evidence>
<evidence type="ECO:0000256" key="13">
    <source>
        <dbReference type="ARBA" id="ARBA00023317"/>
    </source>
</evidence>
<keyword evidence="6 15" id="KW-0808">Transferase</keyword>
<dbReference type="Gene3D" id="2.40.33.10">
    <property type="entry name" value="PK beta-barrel domain-like"/>
    <property type="match status" value="1"/>
</dbReference>
<reference evidence="19 20" key="1">
    <citation type="submission" date="2018-10" db="EMBL/GenBank/DDBJ databases">
        <title>A high-quality apple genome assembly.</title>
        <authorList>
            <person name="Hu J."/>
        </authorList>
    </citation>
    <scope>NUCLEOTIDE SEQUENCE [LARGE SCALE GENOMIC DNA]</scope>
    <source>
        <strain evidence="20">cv. HFTH1</strain>
        <tissue evidence="19">Young leaf</tissue>
    </source>
</reference>
<comment type="cofactor">
    <cofactor evidence="2">
        <name>K(+)</name>
        <dbReference type="ChEBI" id="CHEBI:29103"/>
    </cofactor>
</comment>